<evidence type="ECO:0000256" key="3">
    <source>
        <dbReference type="ARBA" id="ARBA00023015"/>
    </source>
</evidence>
<keyword evidence="5" id="KW-0804">Transcription</keyword>
<dbReference type="Proteomes" id="UP000193427">
    <property type="component" value="Chromosome"/>
</dbReference>
<dbReference type="GO" id="GO:0003700">
    <property type="term" value="F:DNA-binding transcription factor activity"/>
    <property type="evidence" value="ECO:0007669"/>
    <property type="project" value="InterPro"/>
</dbReference>
<evidence type="ECO:0000256" key="4">
    <source>
        <dbReference type="ARBA" id="ARBA00023125"/>
    </source>
</evidence>
<dbReference type="InterPro" id="IPR036388">
    <property type="entry name" value="WH-like_DNA-bd_sf"/>
</dbReference>
<accession>A0A1W6LF86</accession>
<dbReference type="AlphaFoldDB" id="A0A1W6LF86"/>
<dbReference type="PANTHER" id="PTHR33164:SF5">
    <property type="entry name" value="ORGANIC HYDROPEROXIDE RESISTANCE TRANSCRIPTIONAL REGULATOR"/>
    <property type="match status" value="1"/>
</dbReference>
<dbReference type="RefSeq" id="WP_085753195.1">
    <property type="nucleotide sequence ID" value="NZ_BSPR01000015.1"/>
</dbReference>
<dbReference type="SUPFAM" id="SSF46785">
    <property type="entry name" value="Winged helix' DNA-binding domain"/>
    <property type="match status" value="1"/>
</dbReference>
<dbReference type="OrthoDB" id="9806864at2"/>
<name>A0A1W6LF86_9BURK</name>
<dbReference type="InterPro" id="IPR039422">
    <property type="entry name" value="MarR/SlyA-like"/>
</dbReference>
<feature type="domain" description="HTH marR-type" evidence="6">
    <location>
        <begin position="23"/>
        <end position="157"/>
    </location>
</feature>
<dbReference type="PANTHER" id="PTHR33164">
    <property type="entry name" value="TRANSCRIPTIONAL REGULATOR, MARR FAMILY"/>
    <property type="match status" value="1"/>
</dbReference>
<dbReference type="EMBL" id="CP015118">
    <property type="protein sequence ID" value="ARN22886.1"/>
    <property type="molecule type" value="Genomic_DNA"/>
</dbReference>
<evidence type="ECO:0000256" key="1">
    <source>
        <dbReference type="ARBA" id="ARBA00004496"/>
    </source>
</evidence>
<evidence type="ECO:0000256" key="5">
    <source>
        <dbReference type="ARBA" id="ARBA00023163"/>
    </source>
</evidence>
<keyword evidence="2" id="KW-0963">Cytoplasm</keyword>
<keyword evidence="4" id="KW-0238">DNA-binding</keyword>
<dbReference type="GO" id="GO:0003677">
    <property type="term" value="F:DNA binding"/>
    <property type="evidence" value="ECO:0007669"/>
    <property type="project" value="UniProtKB-KW"/>
</dbReference>
<dbReference type="STRING" id="946333.A4W93_24890"/>
<dbReference type="Pfam" id="PF22381">
    <property type="entry name" value="Staph_reg_Sar_Rot"/>
    <property type="match status" value="1"/>
</dbReference>
<sequence length="164" mass="18063">MPKTTAPGGRPPLAGGADLLRLDKQLCFALYASSLAMTKVYKPLLDDLGLTYPQFLVMMALWEHDHRSVGELGDQLFLDSGTLTPLLKRMESSGLVVRARAKDDERRVVVTLTPAGAALREKAERVPVEIARAVQASADEVIDLRERLHGLRERLAGAQHRSPR</sequence>
<dbReference type="KEGG" id="rgu:A4W93_24890"/>
<proteinExistence type="predicted"/>
<reference evidence="7 8" key="1">
    <citation type="submission" date="2016-04" db="EMBL/GenBank/DDBJ databases">
        <title>Complete genome sequence of natural rubber-degrading, novel Gram-negative bacterium, Rhizobacter gummiphilus strain NS21.</title>
        <authorList>
            <person name="Tabata M."/>
            <person name="Kasai D."/>
            <person name="Fukuda M."/>
        </authorList>
    </citation>
    <scope>NUCLEOTIDE SEQUENCE [LARGE SCALE GENOMIC DNA]</scope>
    <source>
        <strain evidence="7 8">NS21</strain>
    </source>
</reference>
<dbReference type="InterPro" id="IPR036390">
    <property type="entry name" value="WH_DNA-bd_sf"/>
</dbReference>
<protein>
    <submittedName>
        <fullName evidence="7">MarR family transcriptional regulator</fullName>
    </submittedName>
</protein>
<evidence type="ECO:0000313" key="8">
    <source>
        <dbReference type="Proteomes" id="UP000193427"/>
    </source>
</evidence>
<evidence type="ECO:0000313" key="7">
    <source>
        <dbReference type="EMBL" id="ARN22886.1"/>
    </source>
</evidence>
<gene>
    <name evidence="7" type="ORF">A4W93_24890</name>
</gene>
<evidence type="ECO:0000259" key="6">
    <source>
        <dbReference type="PROSITE" id="PS50995"/>
    </source>
</evidence>
<dbReference type="InterPro" id="IPR000835">
    <property type="entry name" value="HTH_MarR-typ"/>
</dbReference>
<dbReference type="PROSITE" id="PS50995">
    <property type="entry name" value="HTH_MARR_2"/>
    <property type="match status" value="1"/>
</dbReference>
<dbReference type="InterPro" id="IPR055166">
    <property type="entry name" value="Transc_reg_Sar_Rot_HTH"/>
</dbReference>
<dbReference type="GO" id="GO:0005737">
    <property type="term" value="C:cytoplasm"/>
    <property type="evidence" value="ECO:0007669"/>
    <property type="project" value="UniProtKB-SubCell"/>
</dbReference>
<keyword evidence="8" id="KW-1185">Reference proteome</keyword>
<dbReference type="GO" id="GO:0006950">
    <property type="term" value="P:response to stress"/>
    <property type="evidence" value="ECO:0007669"/>
    <property type="project" value="TreeGrafter"/>
</dbReference>
<keyword evidence="3" id="KW-0805">Transcription regulation</keyword>
<dbReference type="FunFam" id="1.10.10.10:FF:000163">
    <property type="entry name" value="MarR family transcriptional regulator"/>
    <property type="match status" value="1"/>
</dbReference>
<evidence type="ECO:0000256" key="2">
    <source>
        <dbReference type="ARBA" id="ARBA00022490"/>
    </source>
</evidence>
<dbReference type="Gene3D" id="1.10.10.10">
    <property type="entry name" value="Winged helix-like DNA-binding domain superfamily/Winged helix DNA-binding domain"/>
    <property type="match status" value="1"/>
</dbReference>
<dbReference type="SMART" id="SM00347">
    <property type="entry name" value="HTH_MARR"/>
    <property type="match status" value="1"/>
</dbReference>
<organism evidence="7 8">
    <name type="scientific">Piscinibacter gummiphilus</name>
    <dbReference type="NCBI Taxonomy" id="946333"/>
    <lineage>
        <taxon>Bacteria</taxon>
        <taxon>Pseudomonadati</taxon>
        <taxon>Pseudomonadota</taxon>
        <taxon>Betaproteobacteria</taxon>
        <taxon>Burkholderiales</taxon>
        <taxon>Sphaerotilaceae</taxon>
        <taxon>Piscinibacter</taxon>
    </lineage>
</organism>
<comment type="subcellular location">
    <subcellularLocation>
        <location evidence="1">Cytoplasm</location>
    </subcellularLocation>
</comment>